<dbReference type="RefSeq" id="WP_188404753.1">
    <property type="nucleotide sequence ID" value="NZ_BMGL01000001.1"/>
</dbReference>
<feature type="domain" description="SbsA Ig-like" evidence="3">
    <location>
        <begin position="31"/>
        <end position="134"/>
    </location>
</feature>
<dbReference type="AlphaFoldDB" id="A0A917E5H8"/>
<feature type="signal peptide" evidence="2">
    <location>
        <begin position="1"/>
        <end position="20"/>
    </location>
</feature>
<protein>
    <recommendedName>
        <fullName evidence="3">SbsA Ig-like domain-containing protein</fullName>
    </recommendedName>
</protein>
<dbReference type="EMBL" id="BMGL01000001">
    <property type="protein sequence ID" value="GGE02686.1"/>
    <property type="molecule type" value="Genomic_DNA"/>
</dbReference>
<dbReference type="InterPro" id="IPR032812">
    <property type="entry name" value="SbsA_Ig"/>
</dbReference>
<keyword evidence="1 2" id="KW-0732">Signal</keyword>
<keyword evidence="5" id="KW-1185">Reference proteome</keyword>
<evidence type="ECO:0000256" key="1">
    <source>
        <dbReference type="ARBA" id="ARBA00022729"/>
    </source>
</evidence>
<reference evidence="4 5" key="1">
    <citation type="journal article" date="2014" name="Int. J. Syst. Evol. Microbiol.">
        <title>Complete genome sequence of Corynebacterium casei LMG S-19264T (=DSM 44701T), isolated from a smear-ripened cheese.</title>
        <authorList>
            <consortium name="US DOE Joint Genome Institute (JGI-PGF)"/>
            <person name="Walter F."/>
            <person name="Albersmeier A."/>
            <person name="Kalinowski J."/>
            <person name="Ruckert C."/>
        </authorList>
    </citation>
    <scope>NUCLEOTIDE SEQUENCE [LARGE SCALE GENOMIC DNA]</scope>
    <source>
        <strain evidence="4 5">CGMCC 1.12925</strain>
    </source>
</reference>
<gene>
    <name evidence="4" type="ORF">GCM10010831_00520</name>
</gene>
<sequence length="541" mass="62814">MRIRGFLALLFFSLLVYACAQRGRPDGGPIDEDPPKIVTERPPNFSNLFQAEELRINFDEYIKLKDARNQIIFSPPIQPRPEIMPMGLASKYISIKFNLDSLQKETTYTINFGTSIEDNNEGNTFPFYKYVFSTGSYLDSLSIEGKLYQPEKRIADEFISVMLYELDTAYSDSVVFQKLPTYISYTQDSTNTFQLENMKAGQYKLIAISDKNNNYKFEAAQDQIGFLQDTIVLPRDNEQFFQLSVFKEEQEFRAERPKQDNLNKLIFGYRGVVNEKNYSIELLGEKPTDFAYQVVKENDADTLNYWFKPAAEKDSLVFVFKNEKQLDTLTLYPKELEAPDSLKITHEPKGSIYFKNPIKISANVPLAKFEKDSMMLMNTKDSVAVDFKLDLKTYTNQLEVEFEKEEDKTYELQVLPGGVTSFFDEINDTLNIKVKTKKYSDYGNLVLTLQNIKSFPILVQLINDKDVVKYEQFSENAQIFEFNYLNPGEYYVRVVYDENENLKWDSGNYLQNIQPEMVDYSTQSIKIRANWDDSHVISLPD</sequence>
<evidence type="ECO:0000313" key="5">
    <source>
        <dbReference type="Proteomes" id="UP000599688"/>
    </source>
</evidence>
<feature type="chain" id="PRO_5036987391" description="SbsA Ig-like domain-containing protein" evidence="2">
    <location>
        <begin position="21"/>
        <end position="541"/>
    </location>
</feature>
<dbReference type="PROSITE" id="PS51257">
    <property type="entry name" value="PROKAR_LIPOPROTEIN"/>
    <property type="match status" value="1"/>
</dbReference>
<accession>A0A917E5H8</accession>
<dbReference type="Pfam" id="PF13205">
    <property type="entry name" value="Big_5"/>
    <property type="match status" value="1"/>
</dbReference>
<evidence type="ECO:0000256" key="2">
    <source>
        <dbReference type="SAM" id="SignalP"/>
    </source>
</evidence>
<name>A0A917E5H8_9FLAO</name>
<dbReference type="Proteomes" id="UP000599688">
    <property type="component" value="Unassembled WGS sequence"/>
</dbReference>
<evidence type="ECO:0000259" key="3">
    <source>
        <dbReference type="Pfam" id="PF13205"/>
    </source>
</evidence>
<comment type="caution">
    <text evidence="4">The sequence shown here is derived from an EMBL/GenBank/DDBJ whole genome shotgun (WGS) entry which is preliminary data.</text>
</comment>
<evidence type="ECO:0000313" key="4">
    <source>
        <dbReference type="EMBL" id="GGE02686.1"/>
    </source>
</evidence>
<proteinExistence type="predicted"/>
<organism evidence="4 5">
    <name type="scientific">Psychroflexus salis</name>
    <dbReference type="NCBI Taxonomy" id="1526574"/>
    <lineage>
        <taxon>Bacteria</taxon>
        <taxon>Pseudomonadati</taxon>
        <taxon>Bacteroidota</taxon>
        <taxon>Flavobacteriia</taxon>
        <taxon>Flavobacteriales</taxon>
        <taxon>Flavobacteriaceae</taxon>
        <taxon>Psychroflexus</taxon>
    </lineage>
</organism>